<dbReference type="SUPFAM" id="SSF47240">
    <property type="entry name" value="Ferritin-like"/>
    <property type="match status" value="1"/>
</dbReference>
<dbReference type="RefSeq" id="WP_273555278.1">
    <property type="nucleotide sequence ID" value="NZ_JAQRFI010000025.1"/>
</dbReference>
<dbReference type="EMBL" id="JAQRFI010000025">
    <property type="protein sequence ID" value="MDC9589964.1"/>
    <property type="molecule type" value="Genomic_DNA"/>
</dbReference>
<reference evidence="1 2" key="1">
    <citation type="submission" date="2023-02" db="EMBL/GenBank/DDBJ databases">
        <title>Entomopathogenic bacteria.</title>
        <authorList>
            <person name="Machado R.A."/>
        </authorList>
    </citation>
    <scope>NUCLEOTIDE SEQUENCE [LARGE SCALE GENOMIC DNA]</scope>
    <source>
        <strain evidence="1 2">XENO-10</strain>
    </source>
</reference>
<dbReference type="CDD" id="cd00657">
    <property type="entry name" value="Ferritin_like"/>
    <property type="match status" value="1"/>
</dbReference>
<name>A0ABT5LJC0_9GAMM</name>
<dbReference type="InterPro" id="IPR012348">
    <property type="entry name" value="RNR-like"/>
</dbReference>
<gene>
    <name evidence="1" type="ORF">PSI23_11800</name>
</gene>
<dbReference type="Gene3D" id="1.10.620.20">
    <property type="entry name" value="Ribonucleotide Reductase, subunit A"/>
    <property type="match status" value="1"/>
</dbReference>
<sequence>MENAAELLLQSNDFSLKIGLAQAVNDEARHSELFAKYAILANGKIKDLSKTRDIYIEHFAELKTFNEIFLSHVFLENGALEQFNIFVHAFSEQSLIGQIYKGAMQDEARHVQLGINYFRQLIERSPEKMEMIRNHLTTFKRIMHVNKEGINWLSDMSGIPSDEIENRIYNRHDSFINKIMREKNV</sequence>
<evidence type="ECO:0000313" key="1">
    <source>
        <dbReference type="EMBL" id="MDC9589964.1"/>
    </source>
</evidence>
<accession>A0ABT5LJC0</accession>
<organism evidence="1 2">
    <name type="scientific">Xenorhabdus yunnanensis</name>
    <dbReference type="NCBI Taxonomy" id="3025878"/>
    <lineage>
        <taxon>Bacteria</taxon>
        <taxon>Pseudomonadati</taxon>
        <taxon>Pseudomonadota</taxon>
        <taxon>Gammaproteobacteria</taxon>
        <taxon>Enterobacterales</taxon>
        <taxon>Morganellaceae</taxon>
        <taxon>Xenorhabdus</taxon>
    </lineage>
</organism>
<evidence type="ECO:0000313" key="2">
    <source>
        <dbReference type="Proteomes" id="UP001217178"/>
    </source>
</evidence>
<dbReference type="InterPro" id="IPR009078">
    <property type="entry name" value="Ferritin-like_SF"/>
</dbReference>
<protein>
    <submittedName>
        <fullName evidence="1">Ferritin-like domain-containing protein</fullName>
    </submittedName>
</protein>
<comment type="caution">
    <text evidence="1">The sequence shown here is derived from an EMBL/GenBank/DDBJ whole genome shotgun (WGS) entry which is preliminary data.</text>
</comment>
<dbReference type="Proteomes" id="UP001217178">
    <property type="component" value="Unassembled WGS sequence"/>
</dbReference>
<proteinExistence type="predicted"/>
<keyword evidence="2" id="KW-1185">Reference proteome</keyword>